<comment type="caution">
    <text evidence="1">The sequence shown here is derived from an EMBL/GenBank/DDBJ whole genome shotgun (WGS) entry which is preliminary data.</text>
</comment>
<dbReference type="EMBL" id="LAZR01035382">
    <property type="protein sequence ID" value="KKL27655.1"/>
    <property type="molecule type" value="Genomic_DNA"/>
</dbReference>
<name>A0A0F9C0E7_9ZZZZ</name>
<organism evidence="1">
    <name type="scientific">marine sediment metagenome</name>
    <dbReference type="NCBI Taxonomy" id="412755"/>
    <lineage>
        <taxon>unclassified sequences</taxon>
        <taxon>metagenomes</taxon>
        <taxon>ecological metagenomes</taxon>
    </lineage>
</organism>
<proteinExistence type="predicted"/>
<gene>
    <name evidence="1" type="ORF">LCGC14_2382930</name>
</gene>
<feature type="non-terminal residue" evidence="1">
    <location>
        <position position="66"/>
    </location>
</feature>
<reference evidence="1" key="1">
    <citation type="journal article" date="2015" name="Nature">
        <title>Complex archaea that bridge the gap between prokaryotes and eukaryotes.</title>
        <authorList>
            <person name="Spang A."/>
            <person name="Saw J.H."/>
            <person name="Jorgensen S.L."/>
            <person name="Zaremba-Niedzwiedzka K."/>
            <person name="Martijn J."/>
            <person name="Lind A.E."/>
            <person name="van Eijk R."/>
            <person name="Schleper C."/>
            <person name="Guy L."/>
            <person name="Ettema T.J."/>
        </authorList>
    </citation>
    <scope>NUCLEOTIDE SEQUENCE</scope>
</reference>
<protein>
    <submittedName>
        <fullName evidence="1">Uncharacterized protein</fullName>
    </submittedName>
</protein>
<accession>A0A0F9C0E7</accession>
<dbReference type="AlphaFoldDB" id="A0A0F9C0E7"/>
<evidence type="ECO:0000313" key="1">
    <source>
        <dbReference type="EMBL" id="KKL27655.1"/>
    </source>
</evidence>
<sequence>MSVLKPGWGNIGMQLGTGVHRGWGHANFWFKDHSEDELKWVEDKHLCCTCGKPLQRAMVPVPFYLK</sequence>